<protein>
    <recommendedName>
        <fullName evidence="3">Aminoglycoside phosphotransferase domain-containing protein</fullName>
    </recommendedName>
</protein>
<dbReference type="EMBL" id="RCHC01000030">
    <property type="protein sequence ID" value="RLL17558.1"/>
    <property type="molecule type" value="Genomic_DNA"/>
</dbReference>
<accession>A0ABX9TRE0</accession>
<comment type="caution">
    <text evidence="1">The sequence shown here is derived from an EMBL/GenBank/DDBJ whole genome shotgun (WGS) entry which is preliminary data.</text>
</comment>
<organism evidence="1 2">
    <name type="scientific">Acinetobacter chengduensis</name>
    <dbReference type="NCBI Taxonomy" id="2420890"/>
    <lineage>
        <taxon>Bacteria</taxon>
        <taxon>Pseudomonadati</taxon>
        <taxon>Pseudomonadota</taxon>
        <taxon>Gammaproteobacteria</taxon>
        <taxon>Moraxellales</taxon>
        <taxon>Moraxellaceae</taxon>
        <taxon>Acinetobacter</taxon>
    </lineage>
</organism>
<evidence type="ECO:0000313" key="1">
    <source>
        <dbReference type="EMBL" id="RLL17558.1"/>
    </source>
</evidence>
<gene>
    <name evidence="1" type="ORF">D9K81_16925</name>
</gene>
<sequence length="297" mass="33228">MAINVLTENSYLASHEIITGGTSGVTRLASIEWDDGSIKKCYIKVYPDQDRIRKLCNELTGFTLAKALGILQPDNAALIPLSKLFYKDFSDVVDPNIDGIVWAWVTTECGQSVKGVFHLNNFEDLLQTDPENTIAKLIQAYSLVCNQKNLPNIIAFDDFIANDDRNIGNVVMIGDGNMGIIDHGEILGSINWFSDLAALDKTLAFNNKLLNILDDQPTIKTQTKFTTKHLAVDAANKHKDAFISVQETLTTWWQNLLEVSNIPTKDQPKYIEYLKDFLHYRSIQSTTVFANRLGLVA</sequence>
<reference evidence="1 2" key="1">
    <citation type="submission" date="2018-09" db="EMBL/GenBank/DDBJ databases">
        <title>The draft genome of Acinetobacter sp. strains.</title>
        <authorList>
            <person name="Qin J."/>
            <person name="Feng Y."/>
            <person name="Zong Z."/>
        </authorList>
    </citation>
    <scope>NUCLEOTIDE SEQUENCE [LARGE SCALE GENOMIC DNA]</scope>
    <source>
        <strain evidence="1 2">WCHAc060005</strain>
    </source>
</reference>
<proteinExistence type="predicted"/>
<evidence type="ECO:0008006" key="3">
    <source>
        <dbReference type="Google" id="ProtNLM"/>
    </source>
</evidence>
<evidence type="ECO:0000313" key="2">
    <source>
        <dbReference type="Proteomes" id="UP000280271"/>
    </source>
</evidence>
<dbReference type="Proteomes" id="UP000280271">
    <property type="component" value="Unassembled WGS sequence"/>
</dbReference>
<dbReference type="RefSeq" id="WP_120376047.1">
    <property type="nucleotide sequence ID" value="NZ_RCHC01000030.1"/>
</dbReference>
<name>A0ABX9TRE0_9GAMM</name>
<keyword evidence="2" id="KW-1185">Reference proteome</keyword>